<keyword evidence="10" id="KW-0007">Acetylation</keyword>
<evidence type="ECO:0000313" key="14">
    <source>
        <dbReference type="EMBL" id="GCC30309.1"/>
    </source>
</evidence>
<accession>A0A401SIR3</accession>
<dbReference type="GO" id="GO:0005856">
    <property type="term" value="C:cytoskeleton"/>
    <property type="evidence" value="ECO:0007669"/>
    <property type="project" value="UniProtKB-SubCell"/>
</dbReference>
<keyword evidence="8" id="KW-0256">Endoplasmic reticulum</keyword>
<keyword evidence="12" id="KW-0206">Cytoskeleton</keyword>
<evidence type="ECO:0000256" key="2">
    <source>
        <dbReference type="ARBA" id="ARBA00004477"/>
    </source>
</evidence>
<comment type="subcellular location">
    <subcellularLocation>
        <location evidence="3">Cell membrane</location>
        <topology evidence="3">Multi-pass membrane protein</topology>
    </subcellularLocation>
    <subcellularLocation>
        <location evidence="1">Cytoplasm</location>
        <location evidence="1">Cytoskeleton</location>
    </subcellularLocation>
    <subcellularLocation>
        <location evidence="2">Endoplasmic reticulum membrane</location>
        <topology evidence="2">Multi-pass membrane protein</topology>
    </subcellularLocation>
    <subcellularLocation>
        <location evidence="13">Membrane</location>
        <topology evidence="13">Multi-pass membrane protein</topology>
    </subcellularLocation>
</comment>
<gene>
    <name evidence="14" type="ORF">chiPu_0008757</name>
</gene>
<evidence type="ECO:0000256" key="1">
    <source>
        <dbReference type="ARBA" id="ARBA00004245"/>
    </source>
</evidence>
<keyword evidence="15" id="KW-1185">Reference proteome</keyword>
<evidence type="ECO:0000256" key="3">
    <source>
        <dbReference type="ARBA" id="ARBA00004651"/>
    </source>
</evidence>
<keyword evidence="11 13" id="KW-0472">Membrane</keyword>
<evidence type="ECO:0000256" key="12">
    <source>
        <dbReference type="ARBA" id="ARBA00023212"/>
    </source>
</evidence>
<name>A0A401SIR3_CHIPU</name>
<feature type="transmembrane region" description="Helical" evidence="13">
    <location>
        <begin position="40"/>
        <end position="60"/>
    </location>
</feature>
<dbReference type="Pfam" id="PF03208">
    <property type="entry name" value="PRA1"/>
    <property type="match status" value="1"/>
</dbReference>
<comment type="similarity">
    <text evidence="4 13">Belongs to the PRA1 family.</text>
</comment>
<dbReference type="InterPro" id="IPR004895">
    <property type="entry name" value="Prenylated_rab_accept_PRA1"/>
</dbReference>
<keyword evidence="9 13" id="KW-1133">Transmembrane helix</keyword>
<dbReference type="EMBL" id="BEZZ01000296">
    <property type="protein sequence ID" value="GCC30309.1"/>
    <property type="molecule type" value="Genomic_DNA"/>
</dbReference>
<keyword evidence="7 13" id="KW-0812">Transmembrane</keyword>
<keyword evidence="5" id="KW-1003">Cell membrane</keyword>
<dbReference type="STRING" id="137246.A0A401SIR3"/>
<dbReference type="Proteomes" id="UP000287033">
    <property type="component" value="Unassembled WGS sequence"/>
</dbReference>
<evidence type="ECO:0000256" key="13">
    <source>
        <dbReference type="RuleBase" id="RU363107"/>
    </source>
</evidence>
<dbReference type="OMA" id="MVSVWAG"/>
<evidence type="ECO:0000256" key="7">
    <source>
        <dbReference type="ARBA" id="ARBA00022692"/>
    </source>
</evidence>
<comment type="caution">
    <text evidence="14">The sequence shown here is derived from an EMBL/GenBank/DDBJ whole genome shotgun (WGS) entry which is preliminary data.</text>
</comment>
<keyword evidence="6" id="KW-0963">Cytoplasm</keyword>
<proteinExistence type="inferred from homology"/>
<dbReference type="OrthoDB" id="18213at2759"/>
<evidence type="ECO:0000256" key="9">
    <source>
        <dbReference type="ARBA" id="ARBA00022989"/>
    </source>
</evidence>
<evidence type="ECO:0000256" key="10">
    <source>
        <dbReference type="ARBA" id="ARBA00022990"/>
    </source>
</evidence>
<dbReference type="AlphaFoldDB" id="A0A401SIR3"/>
<dbReference type="GO" id="GO:0051051">
    <property type="term" value="P:negative regulation of transport"/>
    <property type="evidence" value="ECO:0007669"/>
    <property type="project" value="TreeGrafter"/>
</dbReference>
<organism evidence="14 15">
    <name type="scientific">Chiloscyllium punctatum</name>
    <name type="common">Brownbanded bambooshark</name>
    <name type="synonym">Hemiscyllium punctatum</name>
    <dbReference type="NCBI Taxonomy" id="137246"/>
    <lineage>
        <taxon>Eukaryota</taxon>
        <taxon>Metazoa</taxon>
        <taxon>Chordata</taxon>
        <taxon>Craniata</taxon>
        <taxon>Vertebrata</taxon>
        <taxon>Chondrichthyes</taxon>
        <taxon>Elasmobranchii</taxon>
        <taxon>Galeomorphii</taxon>
        <taxon>Galeoidea</taxon>
        <taxon>Orectolobiformes</taxon>
        <taxon>Hemiscylliidae</taxon>
        <taxon>Chiloscyllium</taxon>
    </lineage>
</organism>
<reference evidence="14 15" key="1">
    <citation type="journal article" date="2018" name="Nat. Ecol. Evol.">
        <title>Shark genomes provide insights into elasmobranch evolution and the origin of vertebrates.</title>
        <authorList>
            <person name="Hara Y"/>
            <person name="Yamaguchi K"/>
            <person name="Onimaru K"/>
            <person name="Kadota M"/>
            <person name="Koyanagi M"/>
            <person name="Keeley SD"/>
            <person name="Tatsumi K"/>
            <person name="Tanaka K"/>
            <person name="Motone F"/>
            <person name="Kageyama Y"/>
            <person name="Nozu R"/>
            <person name="Adachi N"/>
            <person name="Nishimura O"/>
            <person name="Nakagawa R"/>
            <person name="Tanegashima C"/>
            <person name="Kiyatake I"/>
            <person name="Matsumoto R"/>
            <person name="Murakumo K"/>
            <person name="Nishida K"/>
            <person name="Terakita A"/>
            <person name="Kuratani S"/>
            <person name="Sato K"/>
            <person name="Hyodo S Kuraku.S."/>
        </authorList>
    </citation>
    <scope>NUCLEOTIDE SEQUENCE [LARGE SCALE GENOMIC DNA]</scope>
</reference>
<evidence type="ECO:0000313" key="15">
    <source>
        <dbReference type="Proteomes" id="UP000287033"/>
    </source>
</evidence>
<sequence>MEVQFAPLRPWDDFILGSARFAQPDFRDLTKWNNRVISNLLYYQSNYLVMAICIFVVIGFLSPLEIILGGAVVVLIFMGSMWASENKAAIGHFKRRYPTTFVLSILLMSYFFISIVGGVMVFLFGITLPLLLMFVHASLRLRNLKNKIENKMEEVGLKKSPMGIFLNALGQEQEHLSKFADMLAAQSKDK</sequence>
<evidence type="ECO:0000256" key="4">
    <source>
        <dbReference type="ARBA" id="ARBA00006483"/>
    </source>
</evidence>
<evidence type="ECO:0000256" key="8">
    <source>
        <dbReference type="ARBA" id="ARBA00022824"/>
    </source>
</evidence>
<dbReference type="PANTHER" id="PTHR12859:SF2">
    <property type="entry name" value="PRA1 FAMILY PROTEIN 3"/>
    <property type="match status" value="1"/>
</dbReference>
<dbReference type="GO" id="GO:0005789">
    <property type="term" value="C:endoplasmic reticulum membrane"/>
    <property type="evidence" value="ECO:0007669"/>
    <property type="project" value="UniProtKB-SubCell"/>
</dbReference>
<protein>
    <recommendedName>
        <fullName evidence="13">PRA1 family protein</fullName>
    </recommendedName>
</protein>
<dbReference type="PANTHER" id="PTHR12859">
    <property type="entry name" value="PRA1 PROTEIN"/>
    <property type="match status" value="1"/>
</dbReference>
<evidence type="ECO:0000256" key="11">
    <source>
        <dbReference type="ARBA" id="ARBA00023136"/>
    </source>
</evidence>
<evidence type="ECO:0000256" key="6">
    <source>
        <dbReference type="ARBA" id="ARBA00022490"/>
    </source>
</evidence>
<dbReference type="GO" id="GO:0005886">
    <property type="term" value="C:plasma membrane"/>
    <property type="evidence" value="ECO:0007669"/>
    <property type="project" value="UniProtKB-SubCell"/>
</dbReference>
<feature type="transmembrane region" description="Helical" evidence="13">
    <location>
        <begin position="66"/>
        <end position="84"/>
    </location>
</feature>
<evidence type="ECO:0000256" key="5">
    <source>
        <dbReference type="ARBA" id="ARBA00022475"/>
    </source>
</evidence>